<sequence length="467" mass="50063">MKLTKEVRDMLIAAGMDKNASDEEARQFAADNGIKIVDCRGTQETDMTRAIDLLALGRQRGMFDEVSKMLRDGKSNEEIYTALLERSGAKPAGTAEIGLTDKDKRQYSICRAIHAAASQNWDLAPFEREVSEAAAKHMKMESRGFFVPMDILSHNSGARIEHVMDVRASDLTAGTAANGGNTVATELLMGDFIDMLRKRLVLSRLGVRYLTGLRGSIAIPKQTAGAASYFVAEDGNITGSGQKFAQIAMSPKTVGAMTSFSRLLTIQSSLAVEQFVRADLAMALAEGIETAALNGTGTDNQPLGLLKRTGTNVVAIGTNGGALTWKDVVAMETEVADDNVFDDGTMAYLFNARTRGALKTTEKFANTGKEIYQPGMNRGEGEVNGYLAAVSNILPKNGTKGTGTGLSTGVFGRWSDQIIGLWGVLDLLVDPYSSAQNGGARVVALQSFDTTVRYEESFCLCSDIVTA</sequence>
<dbReference type="Pfam" id="PF05065">
    <property type="entry name" value="Phage_capsid"/>
    <property type="match status" value="1"/>
</dbReference>
<evidence type="ECO:0000256" key="1">
    <source>
        <dbReference type="ARBA" id="ARBA00004328"/>
    </source>
</evidence>
<dbReference type="RefSeq" id="WP_154418603.1">
    <property type="nucleotide sequence ID" value="NZ_VUNS01000011.1"/>
</dbReference>
<evidence type="ECO:0000313" key="4">
    <source>
        <dbReference type="Proteomes" id="UP000435649"/>
    </source>
</evidence>
<dbReference type="EMBL" id="VUNS01000011">
    <property type="protein sequence ID" value="MST97609.1"/>
    <property type="molecule type" value="Genomic_DNA"/>
</dbReference>
<dbReference type="InterPro" id="IPR054612">
    <property type="entry name" value="Phage_capsid-like_C"/>
</dbReference>
<feature type="domain" description="Phage capsid-like C-terminal" evidence="2">
    <location>
        <begin position="179"/>
        <end position="460"/>
    </location>
</feature>
<keyword evidence="4" id="KW-1185">Reference proteome</keyword>
<dbReference type="Gene3D" id="3.30.2400.10">
    <property type="entry name" value="Major capsid protein gp5"/>
    <property type="match status" value="1"/>
</dbReference>
<gene>
    <name evidence="3" type="ORF">FYJ85_11225</name>
</gene>
<proteinExistence type="predicted"/>
<dbReference type="AlphaFoldDB" id="A0A844G5I7"/>
<dbReference type="InterPro" id="IPR024455">
    <property type="entry name" value="Phage_capsid"/>
</dbReference>
<accession>A0A844G5I7</accession>
<dbReference type="SUPFAM" id="SSF56563">
    <property type="entry name" value="Major capsid protein gp5"/>
    <property type="match status" value="1"/>
</dbReference>
<dbReference type="NCBIfam" id="TIGR01554">
    <property type="entry name" value="major_cap_HK97"/>
    <property type="match status" value="1"/>
</dbReference>
<evidence type="ECO:0000313" key="3">
    <source>
        <dbReference type="EMBL" id="MST97609.1"/>
    </source>
</evidence>
<comment type="subcellular location">
    <subcellularLocation>
        <location evidence="1">Virion</location>
    </subcellularLocation>
</comment>
<organism evidence="3 4">
    <name type="scientific">Victivallis lenta</name>
    <dbReference type="NCBI Taxonomy" id="2606640"/>
    <lineage>
        <taxon>Bacteria</taxon>
        <taxon>Pseudomonadati</taxon>
        <taxon>Lentisphaerota</taxon>
        <taxon>Lentisphaeria</taxon>
        <taxon>Victivallales</taxon>
        <taxon>Victivallaceae</taxon>
        <taxon>Victivallis</taxon>
    </lineage>
</organism>
<protein>
    <submittedName>
        <fullName evidence="3">Phage major capsid protein</fullName>
    </submittedName>
</protein>
<comment type="caution">
    <text evidence="3">The sequence shown here is derived from an EMBL/GenBank/DDBJ whole genome shotgun (WGS) entry which is preliminary data.</text>
</comment>
<dbReference type="Proteomes" id="UP000435649">
    <property type="component" value="Unassembled WGS sequence"/>
</dbReference>
<reference evidence="3 4" key="1">
    <citation type="submission" date="2019-08" db="EMBL/GenBank/DDBJ databases">
        <title>In-depth cultivation of the pig gut microbiome towards novel bacterial diversity and tailored functional studies.</title>
        <authorList>
            <person name="Wylensek D."/>
            <person name="Hitch T.C.A."/>
            <person name="Clavel T."/>
        </authorList>
    </citation>
    <scope>NUCLEOTIDE SEQUENCE [LARGE SCALE GENOMIC DNA]</scope>
    <source>
        <strain evidence="3 4">BBE-744-WT-12</strain>
    </source>
</reference>
<evidence type="ECO:0000259" key="2">
    <source>
        <dbReference type="Pfam" id="PF05065"/>
    </source>
</evidence>
<name>A0A844G5I7_9BACT</name>